<dbReference type="Pfam" id="PF01804">
    <property type="entry name" value="Penicil_amidase"/>
    <property type="match status" value="1"/>
</dbReference>
<dbReference type="Gene3D" id="3.60.20.10">
    <property type="entry name" value="Glutamine Phosphoribosylpyrophosphate, subunit 1, domain 1"/>
    <property type="match status" value="1"/>
</dbReference>
<dbReference type="PANTHER" id="PTHR34218:SF4">
    <property type="entry name" value="ACYL-HOMOSERINE LACTONE ACYLASE QUIP"/>
    <property type="match status" value="1"/>
</dbReference>
<comment type="cofactor">
    <cofactor evidence="5">
        <name>Ca(2+)</name>
        <dbReference type="ChEBI" id="CHEBI:29108"/>
    </cofactor>
    <text evidence="5">Binds 1 Ca(2+) ion per dimer.</text>
</comment>
<dbReference type="InterPro" id="IPR014395">
    <property type="entry name" value="Pen/GL7ACA/AHL_acylase"/>
</dbReference>
<evidence type="ECO:0000256" key="3">
    <source>
        <dbReference type="ARBA" id="ARBA00023145"/>
    </source>
</evidence>
<feature type="binding site" evidence="5">
    <location>
        <position position="315"/>
    </location>
    <ligand>
        <name>Ca(2+)</name>
        <dbReference type="ChEBI" id="CHEBI:29108"/>
    </ligand>
</feature>
<evidence type="ECO:0000256" key="1">
    <source>
        <dbReference type="ARBA" id="ARBA00006586"/>
    </source>
</evidence>
<comment type="caution">
    <text evidence="6">The sequence shown here is derived from an EMBL/GenBank/DDBJ whole genome shotgun (WGS) entry which is preliminary data.</text>
</comment>
<dbReference type="EMBL" id="QRDW01000001">
    <property type="protein sequence ID" value="RED53614.1"/>
    <property type="molecule type" value="Genomic_DNA"/>
</dbReference>
<dbReference type="InterPro" id="IPR029055">
    <property type="entry name" value="Ntn_hydrolases_N"/>
</dbReference>
<dbReference type="SUPFAM" id="SSF56235">
    <property type="entry name" value="N-terminal nucleophile aminohydrolases (Ntn hydrolases)"/>
    <property type="match status" value="1"/>
</dbReference>
<dbReference type="CDD" id="cd03747">
    <property type="entry name" value="Ntn_PGA_like"/>
    <property type="match status" value="1"/>
</dbReference>
<dbReference type="Proteomes" id="UP000256845">
    <property type="component" value="Unassembled WGS sequence"/>
</dbReference>
<feature type="binding site" evidence="5">
    <location>
        <position position="318"/>
    </location>
    <ligand>
        <name>Ca(2+)</name>
        <dbReference type="ChEBI" id="CHEBI:29108"/>
    </ligand>
</feature>
<dbReference type="GO" id="GO:0017000">
    <property type="term" value="P:antibiotic biosynthetic process"/>
    <property type="evidence" value="ECO:0007669"/>
    <property type="project" value="InterPro"/>
</dbReference>
<evidence type="ECO:0000256" key="4">
    <source>
        <dbReference type="PIRSR" id="PIRSR001227-1"/>
    </source>
</evidence>
<keyword evidence="5" id="KW-0106">Calcium</keyword>
<dbReference type="InterPro" id="IPR043147">
    <property type="entry name" value="Penicillin_amidase_A-knob"/>
</dbReference>
<accession>A0A3D9HVS2</accession>
<dbReference type="InterPro" id="IPR043146">
    <property type="entry name" value="Penicillin_amidase_N_B-knob"/>
</dbReference>
<protein>
    <submittedName>
        <fullName evidence="6">Penicillin amidase</fullName>
    </submittedName>
</protein>
<dbReference type="InterPro" id="IPR002692">
    <property type="entry name" value="S45"/>
</dbReference>
<dbReference type="GO" id="GO:0046872">
    <property type="term" value="F:metal ion binding"/>
    <property type="evidence" value="ECO:0007669"/>
    <property type="project" value="UniProtKB-KW"/>
</dbReference>
<name>A0A3D9HVS2_9PROT</name>
<dbReference type="Gene3D" id="1.10.439.10">
    <property type="entry name" value="Penicillin Amidohydrolase, domain 1"/>
    <property type="match status" value="1"/>
</dbReference>
<keyword evidence="3" id="KW-0865">Zymogen</keyword>
<dbReference type="AlphaFoldDB" id="A0A3D9HVS2"/>
<keyword evidence="7" id="KW-1185">Reference proteome</keyword>
<dbReference type="Gene3D" id="2.30.120.10">
    <property type="match status" value="1"/>
</dbReference>
<feature type="active site" description="Nucleophile" evidence="4">
    <location>
        <position position="243"/>
    </location>
</feature>
<evidence type="ECO:0000256" key="2">
    <source>
        <dbReference type="ARBA" id="ARBA00022801"/>
    </source>
</evidence>
<dbReference type="Gene3D" id="1.10.1400.10">
    <property type="match status" value="1"/>
</dbReference>
<dbReference type="GO" id="GO:0016811">
    <property type="term" value="F:hydrolase activity, acting on carbon-nitrogen (but not peptide) bonds, in linear amides"/>
    <property type="evidence" value="ECO:0007669"/>
    <property type="project" value="InterPro"/>
</dbReference>
<reference evidence="6 7" key="1">
    <citation type="submission" date="2018-07" db="EMBL/GenBank/DDBJ databases">
        <title>Genomic Encyclopedia of Type Strains, Phase III (KMG-III): the genomes of soil and plant-associated and newly described type strains.</title>
        <authorList>
            <person name="Whitman W."/>
        </authorList>
    </citation>
    <scope>NUCLEOTIDE SEQUENCE [LARGE SCALE GENOMIC DNA]</scope>
    <source>
        <strain evidence="6 7">CECT 8488</strain>
    </source>
</reference>
<evidence type="ECO:0000313" key="6">
    <source>
        <dbReference type="EMBL" id="RED53614.1"/>
    </source>
</evidence>
<keyword evidence="2" id="KW-0378">Hydrolase</keyword>
<dbReference type="OrthoDB" id="9760084at2"/>
<gene>
    <name evidence="6" type="ORF">DFP90_101405</name>
</gene>
<proteinExistence type="inferred from homology"/>
<evidence type="ECO:0000313" key="7">
    <source>
        <dbReference type="Proteomes" id="UP000256845"/>
    </source>
</evidence>
<dbReference type="RefSeq" id="WP_115934737.1">
    <property type="nucleotide sequence ID" value="NZ_QRDW01000001.1"/>
</dbReference>
<dbReference type="PANTHER" id="PTHR34218">
    <property type="entry name" value="PEPTIDASE S45 PENICILLIN AMIDASE"/>
    <property type="match status" value="1"/>
</dbReference>
<dbReference type="PIRSF" id="PIRSF001227">
    <property type="entry name" value="Pen_acylase"/>
    <property type="match status" value="1"/>
</dbReference>
<evidence type="ECO:0000256" key="5">
    <source>
        <dbReference type="PIRSR" id="PIRSR001227-2"/>
    </source>
</evidence>
<sequence>MKWVKRFFLFLLFAILLAGGAGFGVAWLSLPKSVGEITLAGLQGPVTVARDENGVPTIRSGNSRDAYFALGFVHAQDRLWQMEMTRRVGAGRLSEIIGGETLGMDRFMRTMGFYALAERQASGVSGETKLALSAYASGVNAYLDQDGLVLPPEFLILGHEPEPWQLADSIVWSKLMAFQLSNNWRSELLNLALSRKLPVQELQSLFPGRDEPAVITGAARSAIDFARRLLDELPQSLQSHSASNAWILDGSRTESGLPVLANDPHLRFSSPILWYLARLETPDWEMTGVTVPGVPIHVLGHNGHLAWGLTTTHADTQDIVFEEVPERGSNSITLTRERGVLTRREEVINIKGEAPVRHAVWSMPGAVVISDVLDELKAALPDHQIARLVWPGFLEDDETVSAVLAMNRAKDLSAFQQALGRFHSPIQNIHYADRRGNIALFVPGRIPVRNGDGTYPAQGENPASQWNGYIPQDQLPRVINPPSGLIVNANNRLVPKDYPYLITAVWPASYRADRIVGVLEGAREGADLALSASLQNDVVALPAKALNGHLVASLARSGREELVGLMDGWDFRMAADRPEAALYAVWERRLLQTILADELEEEFGRFWRSRPRLLERLMREESAWCDKGSTDDREDCAAMSDLALEAAMDDLEDWLGEDWRHWRWGDLHQGRFDHDIFKHIPVADRVFGRRIATAGGDETVDRGQTGGGGVRRSYDHVHGAGYRAIYDLSNLANSRYALAGGQSGHPLSPWFASLLDEWNNGLYVTFGQGAMEKLSLLPEAGN</sequence>
<feature type="binding site" evidence="5">
    <location>
        <position position="187"/>
    </location>
    <ligand>
        <name>Ca(2+)</name>
        <dbReference type="ChEBI" id="CHEBI:29108"/>
    </ligand>
</feature>
<keyword evidence="5" id="KW-0479">Metal-binding</keyword>
<dbReference type="InterPro" id="IPR023343">
    <property type="entry name" value="Penicillin_amidase_dom1"/>
</dbReference>
<comment type="similarity">
    <text evidence="1">Belongs to the peptidase S45 family.</text>
</comment>
<organism evidence="6 7">
    <name type="scientific">Aestuariispira insulae</name>
    <dbReference type="NCBI Taxonomy" id="1461337"/>
    <lineage>
        <taxon>Bacteria</taxon>
        <taxon>Pseudomonadati</taxon>
        <taxon>Pseudomonadota</taxon>
        <taxon>Alphaproteobacteria</taxon>
        <taxon>Rhodospirillales</taxon>
        <taxon>Kiloniellaceae</taxon>
        <taxon>Aestuariispira</taxon>
    </lineage>
</organism>